<gene>
    <name evidence="1" type="ORF">MELLADRAFT_89061</name>
</gene>
<reference evidence="2" key="1">
    <citation type="journal article" date="2011" name="Proc. Natl. Acad. Sci. U.S.A.">
        <title>Obligate biotrophy features unraveled by the genomic analysis of rust fungi.</title>
        <authorList>
            <person name="Duplessis S."/>
            <person name="Cuomo C.A."/>
            <person name="Lin Y.-C."/>
            <person name="Aerts A."/>
            <person name="Tisserant E."/>
            <person name="Veneault-Fourrey C."/>
            <person name="Joly D.L."/>
            <person name="Hacquard S."/>
            <person name="Amselem J."/>
            <person name="Cantarel B.L."/>
            <person name="Chiu R."/>
            <person name="Coutinho P.M."/>
            <person name="Feau N."/>
            <person name="Field M."/>
            <person name="Frey P."/>
            <person name="Gelhaye E."/>
            <person name="Goldberg J."/>
            <person name="Grabherr M.G."/>
            <person name="Kodira C.D."/>
            <person name="Kohler A."/>
            <person name="Kuees U."/>
            <person name="Lindquist E.A."/>
            <person name="Lucas S.M."/>
            <person name="Mago R."/>
            <person name="Mauceli E."/>
            <person name="Morin E."/>
            <person name="Murat C."/>
            <person name="Pangilinan J.L."/>
            <person name="Park R."/>
            <person name="Pearson M."/>
            <person name="Quesneville H."/>
            <person name="Rouhier N."/>
            <person name="Sakthikumar S."/>
            <person name="Salamov A.A."/>
            <person name="Schmutz J."/>
            <person name="Selles B."/>
            <person name="Shapiro H."/>
            <person name="Tanguay P."/>
            <person name="Tuskan G.A."/>
            <person name="Henrissat B."/>
            <person name="Van de Peer Y."/>
            <person name="Rouze P."/>
            <person name="Ellis J.G."/>
            <person name="Dodds P.N."/>
            <person name="Schein J.E."/>
            <person name="Zhong S."/>
            <person name="Hamelin R.C."/>
            <person name="Grigoriev I.V."/>
            <person name="Szabo L.J."/>
            <person name="Martin F."/>
        </authorList>
    </citation>
    <scope>NUCLEOTIDE SEQUENCE [LARGE SCALE GENOMIC DNA]</scope>
    <source>
        <strain evidence="2">98AG31 / pathotype 3-4-7</strain>
    </source>
</reference>
<dbReference type="Proteomes" id="UP000001072">
    <property type="component" value="Unassembled WGS sequence"/>
</dbReference>
<evidence type="ECO:0008006" key="3">
    <source>
        <dbReference type="Google" id="ProtNLM"/>
    </source>
</evidence>
<dbReference type="InParanoid" id="F4R6V2"/>
<dbReference type="AlphaFoldDB" id="F4R6V2"/>
<dbReference type="HOGENOM" id="CLU_987222_0_0_1"/>
<proteinExistence type="predicted"/>
<keyword evidence="2" id="KW-1185">Reference proteome</keyword>
<accession>F4R6V2</accession>
<protein>
    <recommendedName>
        <fullName evidence="3">F-box domain-containing protein</fullName>
    </recommendedName>
</protein>
<sequence length="282" mass="31804">MSVIETHRNESSYSPLMAMSLNPRLTHERLQIHEKRTEKTLTTTNTFQKMTPSVNCTGKQVTSPQIPSASNCLGELPTELILNIIHNLAHGPDLGSSRQHDRLAAKHSSADTIKRLRLVNKRFSEISRSELFQSVKIDNEFQGRDFVRWYQSLQPNHRPRVSRLSVGKVHAGIIGRTSTTSTSFKVFEEIIIMLAPGLIQLQVEFLDCLDFSPTAVKNLAHCCRLQILHLKVATQQPCDATQLPQEGNQPLVIILDFLRYCLRQLANPSIKRNFSSQSLPSA</sequence>
<evidence type="ECO:0000313" key="2">
    <source>
        <dbReference type="Proteomes" id="UP000001072"/>
    </source>
</evidence>
<evidence type="ECO:0000313" key="1">
    <source>
        <dbReference type="EMBL" id="EGG11935.1"/>
    </source>
</evidence>
<dbReference type="RefSeq" id="XP_007404310.1">
    <property type="nucleotide sequence ID" value="XM_007404248.1"/>
</dbReference>
<dbReference type="KEGG" id="mlr:MELLADRAFT_89061"/>
<dbReference type="GeneID" id="18935074"/>
<dbReference type="VEuPathDB" id="FungiDB:MELLADRAFT_89061"/>
<dbReference type="OrthoDB" id="2504166at2759"/>
<dbReference type="EMBL" id="GL883091">
    <property type="protein sequence ID" value="EGG11935.1"/>
    <property type="molecule type" value="Genomic_DNA"/>
</dbReference>
<name>F4R6V2_MELLP</name>
<organism evidence="2">
    <name type="scientific">Melampsora larici-populina (strain 98AG31 / pathotype 3-4-7)</name>
    <name type="common">Poplar leaf rust fungus</name>
    <dbReference type="NCBI Taxonomy" id="747676"/>
    <lineage>
        <taxon>Eukaryota</taxon>
        <taxon>Fungi</taxon>
        <taxon>Dikarya</taxon>
        <taxon>Basidiomycota</taxon>
        <taxon>Pucciniomycotina</taxon>
        <taxon>Pucciniomycetes</taxon>
        <taxon>Pucciniales</taxon>
        <taxon>Melampsoraceae</taxon>
        <taxon>Melampsora</taxon>
    </lineage>
</organism>